<dbReference type="PROSITE" id="PS51635">
    <property type="entry name" value="PNPLA"/>
    <property type="match status" value="1"/>
</dbReference>
<dbReference type="InterPro" id="IPR021771">
    <property type="entry name" value="Triacylglycerol_lipase_N"/>
</dbReference>
<name>A0A0A8KZ20_9SACH</name>
<proteinExistence type="predicted"/>
<dbReference type="AlphaFoldDB" id="A0A0A8KZ20"/>
<feature type="transmembrane region" description="Helical" evidence="5">
    <location>
        <begin position="145"/>
        <end position="170"/>
    </location>
</feature>
<dbReference type="InterPro" id="IPR016035">
    <property type="entry name" value="Acyl_Trfase/lysoPLipase"/>
</dbReference>
<dbReference type="EMBL" id="CCBQ010000004">
    <property type="protein sequence ID" value="CDO91965.1"/>
    <property type="molecule type" value="Genomic_DNA"/>
</dbReference>
<dbReference type="PANTHER" id="PTHR14226:SF44">
    <property type="entry name" value="TRIACYLGLYCEROL LIPASE 3"/>
    <property type="match status" value="1"/>
</dbReference>
<evidence type="ECO:0000256" key="4">
    <source>
        <dbReference type="PROSITE-ProRule" id="PRU01161"/>
    </source>
</evidence>
<keyword evidence="2" id="KW-0442">Lipid degradation</keyword>
<accession>A0A0A8KZ20</accession>
<evidence type="ECO:0000256" key="5">
    <source>
        <dbReference type="SAM" id="Phobius"/>
    </source>
</evidence>
<protein>
    <submittedName>
        <fullName evidence="7">WGS project CCBQ000000000 data, contig 00107</fullName>
    </submittedName>
</protein>
<dbReference type="OrthoDB" id="10049244at2759"/>
<keyword evidence="1" id="KW-0378">Hydrolase</keyword>
<evidence type="ECO:0000256" key="2">
    <source>
        <dbReference type="ARBA" id="ARBA00022963"/>
    </source>
</evidence>
<organism evidence="7 8">
    <name type="scientific">Kluyveromyces dobzhanskii CBS 2104</name>
    <dbReference type="NCBI Taxonomy" id="1427455"/>
    <lineage>
        <taxon>Eukaryota</taxon>
        <taxon>Fungi</taxon>
        <taxon>Dikarya</taxon>
        <taxon>Ascomycota</taxon>
        <taxon>Saccharomycotina</taxon>
        <taxon>Saccharomycetes</taxon>
        <taxon>Saccharomycetales</taxon>
        <taxon>Saccharomycetaceae</taxon>
        <taxon>Kluyveromyces</taxon>
    </lineage>
</organism>
<keyword evidence="5" id="KW-0812">Transmembrane</keyword>
<evidence type="ECO:0000256" key="3">
    <source>
        <dbReference type="ARBA" id="ARBA00023098"/>
    </source>
</evidence>
<sequence>MDKIRPRSRTMYREAIAGLDGCDDYEEWYEKASLVDELTGVDLWRRNFFSNRFDFESLLEQYAALMEALEDNDLEAVKARFTNTGPTMLRNFAGIVDKRLFTKSLVGTKLLIEQYLDKVVDTLYFLAEQPEVVERTFFQRCKLSLGATALALQGGSLFGLFHLGVLKALLDRNLLPNIINGTSMGACVASMACCLNDGELEDLLTGNRIVSTIKRDAALLKECGYGSIDEHFNIGTLVENVVHNGYSKDVYLFIKFIQKSVIGDLTFEEAFQRTGKVLNIVVHPTNKNICPSLLNYVTTPNVLISSAIDCSFGSNTISKTTWLLGKNIDNKIVDYLDRKEPHYQELEFLPPQSVEDSTQLESPYTRLTELFNVNNFIVSLARPYLAPLALNDLKHDIRTSEYYYYKRFPYVDPSSYSPLQLSKITKLEPLAFKFKYHLERKMKHVLTMELKHRVEIMDSLGLLSNWIKRIAIDEKTPRSATEVAIVPQMNSLSVSRIIEGRLDNINYWMERGQQSTWPAISLIKTRCAVEFTLDDNIKQFKKNA</sequence>
<feature type="domain" description="PNPLA" evidence="6">
    <location>
        <begin position="150"/>
        <end position="337"/>
    </location>
</feature>
<dbReference type="InterPro" id="IPR002641">
    <property type="entry name" value="PNPLA_dom"/>
</dbReference>
<evidence type="ECO:0000259" key="6">
    <source>
        <dbReference type="PROSITE" id="PS51635"/>
    </source>
</evidence>
<comment type="caution">
    <text evidence="4">Lacks conserved residue(s) required for the propagation of feature annotation.</text>
</comment>
<keyword evidence="5" id="KW-0472">Membrane</keyword>
<keyword evidence="3" id="KW-0443">Lipid metabolism</keyword>
<keyword evidence="8" id="KW-1185">Reference proteome</keyword>
<dbReference type="Gene3D" id="3.40.1090.10">
    <property type="entry name" value="Cytosolic phospholipase A2 catalytic domain"/>
    <property type="match status" value="1"/>
</dbReference>
<dbReference type="PANTHER" id="PTHR14226">
    <property type="entry name" value="NEUROPATHY TARGET ESTERASE/SWISS CHEESE D.MELANOGASTER"/>
    <property type="match status" value="1"/>
</dbReference>
<keyword evidence="5" id="KW-1133">Transmembrane helix</keyword>
<dbReference type="Pfam" id="PF01734">
    <property type="entry name" value="Patatin"/>
    <property type="match status" value="1"/>
</dbReference>
<reference evidence="7 8" key="1">
    <citation type="submission" date="2014-03" db="EMBL/GenBank/DDBJ databases">
        <title>The genome of Kluyveromyces dobzhanskii.</title>
        <authorList>
            <person name="Nystedt B."/>
            <person name="Astrom S."/>
        </authorList>
    </citation>
    <scope>NUCLEOTIDE SEQUENCE [LARGE SCALE GENOMIC DNA]</scope>
    <source>
        <strain evidence="7 8">CBS 2104</strain>
    </source>
</reference>
<comment type="caution">
    <text evidence="7">The sequence shown here is derived from an EMBL/GenBank/DDBJ whole genome shotgun (WGS) entry which is preliminary data.</text>
</comment>
<feature type="short sequence motif" description="GXSXG" evidence="4">
    <location>
        <begin position="181"/>
        <end position="185"/>
    </location>
</feature>
<dbReference type="Proteomes" id="UP000031516">
    <property type="component" value="Unassembled WGS sequence"/>
</dbReference>
<dbReference type="Pfam" id="PF11815">
    <property type="entry name" value="DUF3336"/>
    <property type="match status" value="1"/>
</dbReference>
<dbReference type="SUPFAM" id="SSF52151">
    <property type="entry name" value="FabD/lysophospholipase-like"/>
    <property type="match status" value="1"/>
</dbReference>
<dbReference type="GO" id="GO:0006641">
    <property type="term" value="P:triglyceride metabolic process"/>
    <property type="evidence" value="ECO:0007669"/>
    <property type="project" value="UniProtKB-ARBA"/>
</dbReference>
<evidence type="ECO:0000313" key="8">
    <source>
        <dbReference type="Proteomes" id="UP000031516"/>
    </source>
</evidence>
<evidence type="ECO:0000256" key="1">
    <source>
        <dbReference type="ARBA" id="ARBA00022801"/>
    </source>
</evidence>
<dbReference type="GO" id="GO:0004806">
    <property type="term" value="F:triacylglycerol lipase activity"/>
    <property type="evidence" value="ECO:0007669"/>
    <property type="project" value="InterPro"/>
</dbReference>
<dbReference type="InterPro" id="IPR050301">
    <property type="entry name" value="NTE"/>
</dbReference>
<evidence type="ECO:0000313" key="7">
    <source>
        <dbReference type="EMBL" id="CDO91965.1"/>
    </source>
</evidence>
<gene>
    <name evidence="7" type="ORF">KLDO_g295</name>
</gene>
<dbReference type="GO" id="GO:0016042">
    <property type="term" value="P:lipid catabolic process"/>
    <property type="evidence" value="ECO:0007669"/>
    <property type="project" value="UniProtKB-KW"/>
</dbReference>